<accession>A0A5F2BK75</accession>
<name>A0A5F2BK75_9LEPT</name>
<dbReference type="InterPro" id="IPR007421">
    <property type="entry name" value="Schlafen_AlbA_2_dom"/>
</dbReference>
<dbReference type="AlphaFoldDB" id="A0A5F2BK75"/>
<reference evidence="2 3" key="1">
    <citation type="journal article" date="2019" name="PLoS Negl. Trop. Dis.">
        <title>Revisiting the worldwide diversity of Leptospira species in the environment.</title>
        <authorList>
            <person name="Vincent A.T."/>
            <person name="Schiettekatte O."/>
            <person name="Bourhy P."/>
            <person name="Veyrier F.J."/>
            <person name="Picardeau M."/>
        </authorList>
    </citation>
    <scope>NUCLEOTIDE SEQUENCE [LARGE SCALE GENOMIC DNA]</scope>
    <source>
        <strain evidence="2 3">201702444</strain>
    </source>
</reference>
<evidence type="ECO:0000313" key="2">
    <source>
        <dbReference type="EMBL" id="TGM05955.1"/>
    </source>
</evidence>
<comment type="caution">
    <text evidence="2">The sequence shown here is derived from an EMBL/GenBank/DDBJ whole genome shotgun (WGS) entry which is preliminary data.</text>
</comment>
<dbReference type="OrthoDB" id="346095at2"/>
<organism evidence="2 3">
    <name type="scientific">Leptospira barantonii</name>
    <dbReference type="NCBI Taxonomy" id="2023184"/>
    <lineage>
        <taxon>Bacteria</taxon>
        <taxon>Pseudomonadati</taxon>
        <taxon>Spirochaetota</taxon>
        <taxon>Spirochaetia</taxon>
        <taxon>Leptospirales</taxon>
        <taxon>Leptospiraceae</taxon>
        <taxon>Leptospira</taxon>
    </lineage>
</organism>
<keyword evidence="2" id="KW-0547">Nucleotide-binding</keyword>
<gene>
    <name evidence="2" type="ORF">EHQ76_06715</name>
</gene>
<evidence type="ECO:0000259" key="1">
    <source>
        <dbReference type="Pfam" id="PF04326"/>
    </source>
</evidence>
<keyword evidence="2" id="KW-0067">ATP-binding</keyword>
<evidence type="ECO:0000313" key="3">
    <source>
        <dbReference type="Proteomes" id="UP000298429"/>
    </source>
</evidence>
<dbReference type="InterPro" id="IPR038461">
    <property type="entry name" value="Schlafen_AlbA_2_dom_sf"/>
</dbReference>
<feature type="domain" description="Schlafen AlbA-2" evidence="1">
    <location>
        <begin position="14"/>
        <end position="144"/>
    </location>
</feature>
<dbReference type="Pfam" id="PF04326">
    <property type="entry name" value="SLFN_AlbA_2"/>
    <property type="match status" value="1"/>
</dbReference>
<sequence>MDINLFERLIYDSESSFLEFKSEQYRFIYGSKEEKGELIKDILAFSNAWRQETAYILIGIKDGGDIPKKVIGITDDIDDAQIQQLVNSNTNKPIDFRYYTFLYNDLKIGVIEIPVQIRPYYLNKDYGKIIKGNVYLRRGSSTDIATPEEIIRMGNDSIALNKIPHIVCKLGNQDLDTVYENLISFKTETPASLPTPTQLESFDPNPIQEIFKSIHLNDYYSKVIEHTSFSMESRHFSYKLFNKGTSSLTNILIKTVIENSEDYYILDSNSKPKRLSRFSGISEYYLEPDSTYGYSNIEKKFGHTEIITNFDRLLPGQSIWSMNRFYIGAKKDLTINANTYIYADQLQAPIHSKLEICFKVLLIPLSKIDWIETLLRTN</sequence>
<protein>
    <submittedName>
        <fullName evidence="2">ATP-binding protein</fullName>
    </submittedName>
</protein>
<dbReference type="PANTHER" id="PTHR30595">
    <property type="entry name" value="GLPR-RELATED TRANSCRIPTIONAL REPRESSOR"/>
    <property type="match status" value="1"/>
</dbReference>
<dbReference type="GO" id="GO:0005524">
    <property type="term" value="F:ATP binding"/>
    <property type="evidence" value="ECO:0007669"/>
    <property type="project" value="UniProtKB-KW"/>
</dbReference>
<dbReference type="Gene3D" id="3.30.950.30">
    <property type="entry name" value="Schlafen, AAA domain"/>
    <property type="match status" value="1"/>
</dbReference>
<dbReference type="Proteomes" id="UP000298429">
    <property type="component" value="Unassembled WGS sequence"/>
</dbReference>
<proteinExistence type="predicted"/>
<dbReference type="RefSeq" id="WP_135670297.1">
    <property type="nucleotide sequence ID" value="NZ_RQGN01000036.1"/>
</dbReference>
<dbReference type="EMBL" id="RQGN01000036">
    <property type="protein sequence ID" value="TGM05955.1"/>
    <property type="molecule type" value="Genomic_DNA"/>
</dbReference>
<dbReference type="PANTHER" id="PTHR30595:SF6">
    <property type="entry name" value="SCHLAFEN ALBA-2 DOMAIN-CONTAINING PROTEIN"/>
    <property type="match status" value="1"/>
</dbReference>